<reference evidence="9" key="1">
    <citation type="journal article" date="2021" name="bioRxiv">
        <title>Unraveling nitrogen, sulfur and carbon metabolic pathways and microbial community transcriptional responses to substrate deprivation and toxicity stresses in a bioreactor mimicking anoxic brackish coastal sediment conditions.</title>
        <authorList>
            <person name="Martins P.D."/>
            <person name="Echeveste M.J."/>
            <person name="Arshad A."/>
            <person name="Kurth J."/>
            <person name="Ouboter H."/>
            <person name="Jetten M.S.M."/>
            <person name="Welte C.U."/>
        </authorList>
    </citation>
    <scope>NUCLEOTIDE SEQUENCE</scope>
    <source>
        <strain evidence="9">MAG_39</strain>
    </source>
</reference>
<keyword evidence="4" id="KW-0677">Repeat</keyword>
<comment type="caution">
    <text evidence="9">The sequence shown here is derived from an EMBL/GenBank/DDBJ whole genome shotgun (WGS) entry which is preliminary data.</text>
</comment>
<feature type="domain" description="4Fe-4S ferredoxin-type" evidence="8">
    <location>
        <begin position="50"/>
        <end position="81"/>
    </location>
</feature>
<evidence type="ECO:0000256" key="2">
    <source>
        <dbReference type="ARBA" id="ARBA00022485"/>
    </source>
</evidence>
<dbReference type="InterPro" id="IPR050954">
    <property type="entry name" value="ET_IronSulfur_Cluster-Binding"/>
</dbReference>
<keyword evidence="1" id="KW-0813">Transport</keyword>
<evidence type="ECO:0000313" key="9">
    <source>
        <dbReference type="EMBL" id="MBZ0155491.1"/>
    </source>
</evidence>
<sequence>MSTYYIYQDQKRCIGCHACEVHCKTEHDLPVGPRNVRIIPVGPKVVDSVPRIHFVFLPCFHCEKPWCVAACPTGAMQKREKDGIVFVDASLCVGCKSCITACPWGVPQWNHVTGKVVKCDYCRHRVDAGLQPACVTGCTTNALRWVTPEEASKLKREQFAKEATENFHY</sequence>
<name>A0A953LW25_9BACT</name>
<evidence type="ECO:0000256" key="3">
    <source>
        <dbReference type="ARBA" id="ARBA00022723"/>
    </source>
</evidence>
<dbReference type="GO" id="GO:0051539">
    <property type="term" value="F:4 iron, 4 sulfur cluster binding"/>
    <property type="evidence" value="ECO:0007669"/>
    <property type="project" value="UniProtKB-KW"/>
</dbReference>
<keyword evidence="2" id="KW-0004">4Fe-4S</keyword>
<keyword evidence="5" id="KW-0249">Electron transport</keyword>
<dbReference type="PROSITE" id="PS51379">
    <property type="entry name" value="4FE4S_FER_2"/>
    <property type="match status" value="3"/>
</dbReference>
<evidence type="ECO:0000313" key="10">
    <source>
        <dbReference type="Proteomes" id="UP000705867"/>
    </source>
</evidence>
<reference evidence="9" key="2">
    <citation type="submission" date="2021-08" db="EMBL/GenBank/DDBJ databases">
        <authorList>
            <person name="Dalcin Martins P."/>
        </authorList>
    </citation>
    <scope>NUCLEOTIDE SEQUENCE</scope>
    <source>
        <strain evidence="9">MAG_39</strain>
    </source>
</reference>
<proteinExistence type="predicted"/>
<feature type="domain" description="4Fe-4S ferredoxin-type" evidence="8">
    <location>
        <begin position="83"/>
        <end position="112"/>
    </location>
</feature>
<dbReference type="InterPro" id="IPR017896">
    <property type="entry name" value="4Fe4S_Fe-S-bd"/>
</dbReference>
<dbReference type="Gene3D" id="3.30.70.20">
    <property type="match status" value="2"/>
</dbReference>
<accession>A0A953LW25</accession>
<gene>
    <name evidence="9" type="ORF">K8I29_04645</name>
</gene>
<evidence type="ECO:0000256" key="6">
    <source>
        <dbReference type="ARBA" id="ARBA00023004"/>
    </source>
</evidence>
<evidence type="ECO:0000256" key="4">
    <source>
        <dbReference type="ARBA" id="ARBA00022737"/>
    </source>
</evidence>
<evidence type="ECO:0000256" key="1">
    <source>
        <dbReference type="ARBA" id="ARBA00022448"/>
    </source>
</evidence>
<evidence type="ECO:0000259" key="8">
    <source>
        <dbReference type="PROSITE" id="PS51379"/>
    </source>
</evidence>
<dbReference type="InterPro" id="IPR017900">
    <property type="entry name" value="4Fe4S_Fe_S_CS"/>
</dbReference>
<keyword evidence="6" id="KW-0408">Iron</keyword>
<dbReference type="PANTHER" id="PTHR43177:SF5">
    <property type="entry name" value="ANAEROBIC DIMETHYL SULFOXIDE REDUCTASE CHAIN B-RELATED"/>
    <property type="match status" value="1"/>
</dbReference>
<protein>
    <submittedName>
        <fullName evidence="9">4Fe-4S dicluster domain-containing protein</fullName>
    </submittedName>
</protein>
<evidence type="ECO:0000256" key="5">
    <source>
        <dbReference type="ARBA" id="ARBA00022982"/>
    </source>
</evidence>
<dbReference type="Proteomes" id="UP000705867">
    <property type="component" value="Unassembled WGS sequence"/>
</dbReference>
<feature type="domain" description="4Fe-4S ferredoxin-type" evidence="8">
    <location>
        <begin position="4"/>
        <end position="34"/>
    </location>
</feature>
<evidence type="ECO:0000256" key="7">
    <source>
        <dbReference type="ARBA" id="ARBA00023014"/>
    </source>
</evidence>
<dbReference type="PANTHER" id="PTHR43177">
    <property type="entry name" value="PROTEIN NRFC"/>
    <property type="match status" value="1"/>
</dbReference>
<dbReference type="Pfam" id="PF13247">
    <property type="entry name" value="Fer4_11"/>
    <property type="match status" value="1"/>
</dbReference>
<dbReference type="AlphaFoldDB" id="A0A953LW25"/>
<keyword evidence="3" id="KW-0479">Metal-binding</keyword>
<keyword evidence="7" id="KW-0411">Iron-sulfur</keyword>
<dbReference type="SUPFAM" id="SSF54862">
    <property type="entry name" value="4Fe-4S ferredoxins"/>
    <property type="match status" value="1"/>
</dbReference>
<dbReference type="PROSITE" id="PS00198">
    <property type="entry name" value="4FE4S_FER_1"/>
    <property type="match status" value="1"/>
</dbReference>
<dbReference type="EMBL" id="JAIOIV010000034">
    <property type="protein sequence ID" value="MBZ0155491.1"/>
    <property type="molecule type" value="Genomic_DNA"/>
</dbReference>
<dbReference type="CDD" id="cd10553">
    <property type="entry name" value="PhsB_like"/>
    <property type="match status" value="1"/>
</dbReference>
<dbReference type="GO" id="GO:0046872">
    <property type="term" value="F:metal ion binding"/>
    <property type="evidence" value="ECO:0007669"/>
    <property type="project" value="UniProtKB-KW"/>
</dbReference>
<organism evidence="9 10">
    <name type="scientific">Candidatus Nitrobium versatile</name>
    <dbReference type="NCBI Taxonomy" id="2884831"/>
    <lineage>
        <taxon>Bacteria</taxon>
        <taxon>Pseudomonadati</taxon>
        <taxon>Nitrospirota</taxon>
        <taxon>Nitrospiria</taxon>
        <taxon>Nitrospirales</taxon>
        <taxon>Nitrospiraceae</taxon>
        <taxon>Candidatus Nitrobium</taxon>
    </lineage>
</organism>